<evidence type="ECO:0000256" key="6">
    <source>
        <dbReference type="ARBA" id="ARBA00022692"/>
    </source>
</evidence>
<evidence type="ECO:0000256" key="7">
    <source>
        <dbReference type="ARBA" id="ARBA00022801"/>
    </source>
</evidence>
<evidence type="ECO:0000256" key="2">
    <source>
        <dbReference type="ARBA" id="ARBA00009165"/>
    </source>
</evidence>
<keyword evidence="9 10" id="KW-0472">Membrane</keyword>
<keyword evidence="7" id="KW-0378">Hydrolase</keyword>
<evidence type="ECO:0000256" key="10">
    <source>
        <dbReference type="SAM" id="Phobius"/>
    </source>
</evidence>
<dbReference type="PANTHER" id="PTHR36844:SF1">
    <property type="entry name" value="PROTEASE PRSW"/>
    <property type="match status" value="1"/>
</dbReference>
<comment type="caution">
    <text evidence="11">The sequence shown here is derived from an EMBL/GenBank/DDBJ whole genome shotgun (WGS) entry which is preliminary data.</text>
</comment>
<evidence type="ECO:0000256" key="9">
    <source>
        <dbReference type="ARBA" id="ARBA00023136"/>
    </source>
</evidence>
<dbReference type="GO" id="GO:0006508">
    <property type="term" value="P:proteolysis"/>
    <property type="evidence" value="ECO:0007669"/>
    <property type="project" value="UniProtKB-KW"/>
</dbReference>
<gene>
    <name evidence="11" type="ORF">COS93_00200</name>
</gene>
<dbReference type="InterPro" id="IPR026898">
    <property type="entry name" value="PrsW"/>
</dbReference>
<feature type="transmembrane region" description="Helical" evidence="10">
    <location>
        <begin position="200"/>
        <end position="218"/>
    </location>
</feature>
<dbReference type="InterPro" id="IPR023596">
    <property type="entry name" value="Peptidase_PrsW_arch/bac"/>
</dbReference>
<accession>A0A2M6Z4E8</accession>
<feature type="transmembrane region" description="Helical" evidence="10">
    <location>
        <begin position="60"/>
        <end position="80"/>
    </location>
</feature>
<feature type="transmembrane region" description="Helical" evidence="10">
    <location>
        <begin position="139"/>
        <end position="160"/>
    </location>
</feature>
<dbReference type="GO" id="GO:0005886">
    <property type="term" value="C:plasma membrane"/>
    <property type="evidence" value="ECO:0007669"/>
    <property type="project" value="UniProtKB-SubCell"/>
</dbReference>
<keyword evidence="4" id="KW-1003">Cell membrane</keyword>
<name>A0A2M6Z4E8_9BACT</name>
<evidence type="ECO:0000256" key="4">
    <source>
        <dbReference type="ARBA" id="ARBA00022475"/>
    </source>
</evidence>
<organism evidence="11 12">
    <name type="scientific">bacterium (Candidatus Gribaldobacteria) CG07_land_8_20_14_0_80_33_18</name>
    <dbReference type="NCBI Taxonomy" id="2014272"/>
    <lineage>
        <taxon>Bacteria</taxon>
        <taxon>Candidatus Gribaldobacteria</taxon>
    </lineage>
</organism>
<evidence type="ECO:0000256" key="5">
    <source>
        <dbReference type="ARBA" id="ARBA00022670"/>
    </source>
</evidence>
<dbReference type="PIRSF" id="PIRSF016933">
    <property type="entry name" value="PrsW"/>
    <property type="match status" value="1"/>
</dbReference>
<dbReference type="GO" id="GO:0008233">
    <property type="term" value="F:peptidase activity"/>
    <property type="evidence" value="ECO:0007669"/>
    <property type="project" value="UniProtKB-KW"/>
</dbReference>
<dbReference type="AlphaFoldDB" id="A0A2M6Z4E8"/>
<comment type="subcellular location">
    <subcellularLocation>
        <location evidence="1">Cell membrane</location>
        <topology evidence="1">Multi-pass membrane protein</topology>
    </subcellularLocation>
</comment>
<proteinExistence type="inferred from homology"/>
<dbReference type="Proteomes" id="UP000228777">
    <property type="component" value="Unassembled WGS sequence"/>
</dbReference>
<keyword evidence="5" id="KW-0645">Protease</keyword>
<evidence type="ECO:0000256" key="3">
    <source>
        <dbReference type="ARBA" id="ARBA00018997"/>
    </source>
</evidence>
<dbReference type="PANTHER" id="PTHR36844">
    <property type="entry name" value="PROTEASE PRSW"/>
    <property type="match status" value="1"/>
</dbReference>
<dbReference type="Pfam" id="PF13367">
    <property type="entry name" value="PrsW-protease"/>
    <property type="match status" value="1"/>
</dbReference>
<evidence type="ECO:0000256" key="8">
    <source>
        <dbReference type="ARBA" id="ARBA00022989"/>
    </source>
</evidence>
<protein>
    <recommendedName>
        <fullName evidence="3">Protease PrsW</fullName>
    </recommendedName>
</protein>
<reference evidence="12" key="1">
    <citation type="submission" date="2017-09" db="EMBL/GenBank/DDBJ databases">
        <title>Depth-based differentiation of microbial function through sediment-hosted aquifers and enrichment of novel symbionts in the deep terrestrial subsurface.</title>
        <authorList>
            <person name="Probst A.J."/>
            <person name="Ladd B."/>
            <person name="Jarett J.K."/>
            <person name="Geller-Mcgrath D.E."/>
            <person name="Sieber C.M.K."/>
            <person name="Emerson J.B."/>
            <person name="Anantharaman K."/>
            <person name="Thomas B.C."/>
            <person name="Malmstrom R."/>
            <person name="Stieglmeier M."/>
            <person name="Klingl A."/>
            <person name="Woyke T."/>
            <person name="Ryan C.M."/>
            <person name="Banfield J.F."/>
        </authorList>
    </citation>
    <scope>NUCLEOTIDE SEQUENCE [LARGE SCALE GENOMIC DNA]</scope>
</reference>
<comment type="similarity">
    <text evidence="2">Belongs to the protease PrsW family.</text>
</comment>
<dbReference type="EMBL" id="PEWP01000006">
    <property type="protein sequence ID" value="PIU47273.1"/>
    <property type="molecule type" value="Genomic_DNA"/>
</dbReference>
<keyword evidence="8 10" id="KW-1133">Transmembrane helix</keyword>
<feature type="transmembrane region" description="Helical" evidence="10">
    <location>
        <begin position="172"/>
        <end position="194"/>
    </location>
</feature>
<evidence type="ECO:0000313" key="11">
    <source>
        <dbReference type="EMBL" id="PIU47273.1"/>
    </source>
</evidence>
<keyword evidence="6 10" id="KW-0812">Transmembrane</keyword>
<evidence type="ECO:0000256" key="1">
    <source>
        <dbReference type="ARBA" id="ARBA00004651"/>
    </source>
</evidence>
<evidence type="ECO:0000313" key="12">
    <source>
        <dbReference type="Proteomes" id="UP000228777"/>
    </source>
</evidence>
<sequence>MIFLYLFGFLPSIIWLLFYLRKDVHPESNSMILKVFFLGMAFAFLAIILEILFRKLNFKNLSYGFLLNIFIGGALIEEYVKYLTVKVSVLKNSELDEPVDLMLYMIISALGFAALENILKITELHPYLEIADVLGITIVRFISATFLHALCSGILGYFLALSFFDLKNRKKLFLMGLIGTVGLHGLYNLSIMRIEGFLKIYLIILILIILAIFVSFGFKKLKRLKSVCLI</sequence>
<feature type="transmembrane region" description="Helical" evidence="10">
    <location>
        <begin position="6"/>
        <end position="21"/>
    </location>
</feature>
<feature type="transmembrane region" description="Helical" evidence="10">
    <location>
        <begin position="33"/>
        <end position="54"/>
    </location>
</feature>
<feature type="transmembrane region" description="Helical" evidence="10">
    <location>
        <begin position="101"/>
        <end position="119"/>
    </location>
</feature>